<comment type="caution">
    <text evidence="3">The sequence shown here is derived from an EMBL/GenBank/DDBJ whole genome shotgun (WGS) entry which is preliminary data.</text>
</comment>
<dbReference type="EMBL" id="QYRP01000002">
    <property type="protein sequence ID" value="RJS46777.1"/>
    <property type="molecule type" value="Genomic_DNA"/>
</dbReference>
<gene>
    <name evidence="3" type="ORF">D4739_11490</name>
</gene>
<evidence type="ECO:0000256" key="1">
    <source>
        <dbReference type="ARBA" id="ARBA00005254"/>
    </source>
</evidence>
<organism evidence="3 4">
    <name type="scientific">Nocardioides cavernaquae</name>
    <dbReference type="NCBI Taxonomy" id="2321396"/>
    <lineage>
        <taxon>Bacteria</taxon>
        <taxon>Bacillati</taxon>
        <taxon>Actinomycetota</taxon>
        <taxon>Actinomycetes</taxon>
        <taxon>Propionibacteriales</taxon>
        <taxon>Nocardioidaceae</taxon>
        <taxon>Nocardioides</taxon>
    </lineage>
</organism>
<evidence type="ECO:0000256" key="2">
    <source>
        <dbReference type="SAM" id="MobiDB-lite"/>
    </source>
</evidence>
<feature type="compositionally biased region" description="Pro residues" evidence="2">
    <location>
        <begin position="1"/>
        <end position="13"/>
    </location>
</feature>
<protein>
    <submittedName>
        <fullName evidence="3">Enoyl-CoA hydratase</fullName>
    </submittedName>
</protein>
<dbReference type="PANTHER" id="PTHR42964:SF1">
    <property type="entry name" value="POLYKETIDE BIOSYNTHESIS ENOYL-COA HYDRATASE PKSH-RELATED"/>
    <property type="match status" value="1"/>
</dbReference>
<keyword evidence="4" id="KW-1185">Reference proteome</keyword>
<name>A0A3A5HGB5_9ACTN</name>
<dbReference type="PANTHER" id="PTHR42964">
    <property type="entry name" value="ENOYL-COA HYDRATASE"/>
    <property type="match status" value="1"/>
</dbReference>
<dbReference type="Proteomes" id="UP000276542">
    <property type="component" value="Unassembled WGS sequence"/>
</dbReference>
<dbReference type="InterPro" id="IPR014748">
    <property type="entry name" value="Enoyl-CoA_hydra_C"/>
</dbReference>
<comment type="similarity">
    <text evidence="1">Belongs to the enoyl-CoA hydratase/isomerase family.</text>
</comment>
<dbReference type="InterPro" id="IPR001753">
    <property type="entry name" value="Enoyl-CoA_hydra/iso"/>
</dbReference>
<dbReference type="Gene3D" id="1.10.12.10">
    <property type="entry name" value="Lyase 2-enoyl-coa Hydratase, Chain A, domain 2"/>
    <property type="match status" value="1"/>
</dbReference>
<dbReference type="GO" id="GO:0003824">
    <property type="term" value="F:catalytic activity"/>
    <property type="evidence" value="ECO:0007669"/>
    <property type="project" value="UniProtKB-ARBA"/>
</dbReference>
<dbReference type="InterPro" id="IPR029045">
    <property type="entry name" value="ClpP/crotonase-like_dom_sf"/>
</dbReference>
<evidence type="ECO:0000313" key="3">
    <source>
        <dbReference type="EMBL" id="RJS46777.1"/>
    </source>
</evidence>
<dbReference type="Pfam" id="PF00378">
    <property type="entry name" value="ECH_1"/>
    <property type="match status" value="1"/>
</dbReference>
<proteinExistence type="inferred from homology"/>
<sequence>MRPRSPSAPPTDPINPHQGEPVPENINDRISYDLVERVARIELTHSKAHNSLDGQMGQALLLAAERAAADVRRGEARVVVLSAQGRAFSVGGDLAEFGSSPDRGAQVKATADGLHAGLAILRSLDVPVVSVIQGTAAGGGLGIALCGDIVLAAAEAKLVFAYTASGLTPDCGLTSIVPQRISWVRAMDLALTNRLITGAEAAEWGLVSRAVPGAELDATVEAVVADLRDGAATALADTKRLMAASADRDYAEQMDEEAASIARNIASPDGVEGVDAFLAKRKPAFS</sequence>
<dbReference type="AlphaFoldDB" id="A0A3A5HGB5"/>
<dbReference type="Gene3D" id="3.90.226.10">
    <property type="entry name" value="2-enoyl-CoA Hydratase, Chain A, domain 1"/>
    <property type="match status" value="1"/>
</dbReference>
<dbReference type="CDD" id="cd06558">
    <property type="entry name" value="crotonase-like"/>
    <property type="match status" value="1"/>
</dbReference>
<accession>A0A3A5HGB5</accession>
<feature type="region of interest" description="Disordered" evidence="2">
    <location>
        <begin position="1"/>
        <end position="25"/>
    </location>
</feature>
<dbReference type="OrthoDB" id="3473569at2"/>
<dbReference type="SUPFAM" id="SSF52096">
    <property type="entry name" value="ClpP/crotonase"/>
    <property type="match status" value="1"/>
</dbReference>
<reference evidence="4" key="1">
    <citation type="submission" date="2018-09" db="EMBL/GenBank/DDBJ databases">
        <authorList>
            <person name="Zhu H."/>
        </authorList>
    </citation>
    <scope>NUCLEOTIDE SEQUENCE [LARGE SCALE GENOMIC DNA]</scope>
    <source>
        <strain evidence="4">K1W22B-1</strain>
    </source>
</reference>
<evidence type="ECO:0000313" key="4">
    <source>
        <dbReference type="Proteomes" id="UP000276542"/>
    </source>
</evidence>
<dbReference type="InterPro" id="IPR051683">
    <property type="entry name" value="Enoyl-CoA_Hydratase/Isomerase"/>
</dbReference>